<evidence type="ECO:0000313" key="8">
    <source>
        <dbReference type="EMBL" id="TQJ13441.1"/>
    </source>
</evidence>
<dbReference type="AlphaFoldDB" id="A0A542EDN5"/>
<gene>
    <name evidence="8" type="ORF">FB459_0858</name>
</gene>
<accession>A0A542EDN5</accession>
<keyword evidence="9" id="KW-1185">Reference proteome</keyword>
<comment type="subcellular location">
    <subcellularLocation>
        <location evidence="1">Membrane</location>
        <topology evidence="1">Multi-pass membrane protein</topology>
    </subcellularLocation>
</comment>
<feature type="transmembrane region" description="Helical" evidence="6">
    <location>
        <begin position="31"/>
        <end position="48"/>
    </location>
</feature>
<dbReference type="EMBL" id="VFMO01000001">
    <property type="protein sequence ID" value="TQJ13441.1"/>
    <property type="molecule type" value="Genomic_DNA"/>
</dbReference>
<evidence type="ECO:0000256" key="1">
    <source>
        <dbReference type="ARBA" id="ARBA00004141"/>
    </source>
</evidence>
<feature type="transmembrane region" description="Helical" evidence="6">
    <location>
        <begin position="459"/>
        <end position="478"/>
    </location>
</feature>
<keyword evidence="3" id="KW-0201">Cytochrome c-type biogenesis</keyword>
<evidence type="ECO:0000256" key="6">
    <source>
        <dbReference type="SAM" id="Phobius"/>
    </source>
</evidence>
<protein>
    <submittedName>
        <fullName evidence="8">Cytochrome c biogenesis protein</fullName>
    </submittedName>
</protein>
<evidence type="ECO:0000256" key="2">
    <source>
        <dbReference type="ARBA" id="ARBA00022692"/>
    </source>
</evidence>
<dbReference type="Proteomes" id="UP000320806">
    <property type="component" value="Unassembled WGS sequence"/>
</dbReference>
<feature type="transmembrane region" description="Helical" evidence="6">
    <location>
        <begin position="185"/>
        <end position="206"/>
    </location>
</feature>
<comment type="caution">
    <text evidence="8">The sequence shown here is derived from an EMBL/GenBank/DDBJ whole genome shotgun (WGS) entry which is preliminary data.</text>
</comment>
<name>A0A542EDN5_9MICO</name>
<dbReference type="RefSeq" id="WP_129625215.1">
    <property type="nucleotide sequence ID" value="NZ_BAABCI010000015.1"/>
</dbReference>
<evidence type="ECO:0000256" key="5">
    <source>
        <dbReference type="ARBA" id="ARBA00023136"/>
    </source>
</evidence>
<dbReference type="Pfam" id="PF05140">
    <property type="entry name" value="ResB"/>
    <property type="match status" value="1"/>
</dbReference>
<evidence type="ECO:0000259" key="7">
    <source>
        <dbReference type="Pfam" id="PF05140"/>
    </source>
</evidence>
<reference evidence="8 9" key="1">
    <citation type="submission" date="2019-06" db="EMBL/GenBank/DDBJ databases">
        <title>Sequencing the genomes of 1000 actinobacteria strains.</title>
        <authorList>
            <person name="Klenk H.-P."/>
        </authorList>
    </citation>
    <scope>NUCLEOTIDE SEQUENCE [LARGE SCALE GENOMIC DNA]</scope>
    <source>
        <strain evidence="8 9">DSM 19828</strain>
    </source>
</reference>
<dbReference type="OrthoDB" id="3949537at2"/>
<sequence length="540" mass="59224">MGTSTRTAQPKLGLVGTLRWLWRQLTSMRTALFLLLMLSVAAVPGSIFPQRSINAQRVTEYLDQHKTTGPWLDRFGFFDVFSSPWFAAIYILLVISLLGCVIPRMRIHYNSLRSPIPQVPARLGRLQASADERVAGDPAKIIATAREVLGRKHYRLREDSGDDARTQDTHELAAEGGRMRETGNLLFHLSLVIVIVAVAMGSLLGWRGDVIVPEKSEFSSTMTRYDTIDPGPWVDLEKLTPWSLTMDKLDVAFEENVPQDSPQFGQPRSFIASVTTQDGEGGSPQKSQISVNHPLSIGGSDVFLLGNGYAPKVVVRDARGNVLYEDATPFLPQDNNYRSVGAIKVTGSAPKQLGFFGLFLPSVDFDDKQGPYSTFPDLRKPALVLGLYEGNLFPGGRPQSVFSLDTREMTQVKAQNGEPLRMMIRPGETIQLPGGRGSITLESVPRWAGLSVRSDPGKLPALIGATLGLIGLVMSMVLRRRRIFVRVTPDGEGTNRVQVGALAKGDDPRLQLAVDELMQTLRSGSTDATYPEQVKKAGAR</sequence>
<dbReference type="GO" id="GO:0017004">
    <property type="term" value="P:cytochrome complex assembly"/>
    <property type="evidence" value="ECO:0007669"/>
    <property type="project" value="UniProtKB-KW"/>
</dbReference>
<dbReference type="InterPro" id="IPR023494">
    <property type="entry name" value="Cyt_c_bgen_Ccs1/CcsB/ResB"/>
</dbReference>
<keyword evidence="2 6" id="KW-0812">Transmembrane</keyword>
<dbReference type="PANTHER" id="PTHR31566">
    <property type="entry name" value="CYTOCHROME C BIOGENESIS PROTEIN CCS1, CHLOROPLASTIC"/>
    <property type="match status" value="1"/>
</dbReference>
<dbReference type="PANTHER" id="PTHR31566:SF0">
    <property type="entry name" value="CYTOCHROME C BIOGENESIS PROTEIN CCS1, CHLOROPLASTIC"/>
    <property type="match status" value="1"/>
</dbReference>
<evidence type="ECO:0000256" key="4">
    <source>
        <dbReference type="ARBA" id="ARBA00022989"/>
    </source>
</evidence>
<feature type="domain" description="ResB-like" evidence="7">
    <location>
        <begin position="28"/>
        <end position="511"/>
    </location>
</feature>
<feature type="transmembrane region" description="Helical" evidence="6">
    <location>
        <begin position="85"/>
        <end position="103"/>
    </location>
</feature>
<evidence type="ECO:0000256" key="3">
    <source>
        <dbReference type="ARBA" id="ARBA00022748"/>
    </source>
</evidence>
<proteinExistence type="predicted"/>
<evidence type="ECO:0000313" key="9">
    <source>
        <dbReference type="Proteomes" id="UP000320806"/>
    </source>
</evidence>
<keyword evidence="5 6" id="KW-0472">Membrane</keyword>
<keyword evidence="4 6" id="KW-1133">Transmembrane helix</keyword>
<organism evidence="8 9">
    <name type="scientific">Yimella lutea</name>
    <dbReference type="NCBI Taxonomy" id="587872"/>
    <lineage>
        <taxon>Bacteria</taxon>
        <taxon>Bacillati</taxon>
        <taxon>Actinomycetota</taxon>
        <taxon>Actinomycetes</taxon>
        <taxon>Micrococcales</taxon>
        <taxon>Dermacoccaceae</taxon>
        <taxon>Yimella</taxon>
    </lineage>
</organism>
<dbReference type="GO" id="GO:0016020">
    <property type="term" value="C:membrane"/>
    <property type="evidence" value="ECO:0007669"/>
    <property type="project" value="UniProtKB-SubCell"/>
</dbReference>
<dbReference type="InterPro" id="IPR007816">
    <property type="entry name" value="ResB-like_domain"/>
</dbReference>